<evidence type="ECO:0000256" key="4">
    <source>
        <dbReference type="RuleBase" id="RU361180"/>
    </source>
</evidence>
<dbReference type="Proteomes" id="UP000013827">
    <property type="component" value="Unassembled WGS sequence"/>
</dbReference>
<dbReference type="RefSeq" id="XP_005789819.1">
    <property type="nucleotide sequence ID" value="XM_005789762.1"/>
</dbReference>
<dbReference type="Pfam" id="PF01204">
    <property type="entry name" value="Trehalase"/>
    <property type="match status" value="1"/>
</dbReference>
<dbReference type="PANTHER" id="PTHR23403:SF1">
    <property type="entry name" value="TREHALASE"/>
    <property type="match status" value="1"/>
</dbReference>
<evidence type="ECO:0000313" key="6">
    <source>
        <dbReference type="Proteomes" id="UP000013827"/>
    </source>
</evidence>
<evidence type="ECO:0000256" key="1">
    <source>
        <dbReference type="ARBA" id="ARBA00005615"/>
    </source>
</evidence>
<dbReference type="Gene3D" id="1.50.10.10">
    <property type="match status" value="1"/>
</dbReference>
<dbReference type="InterPro" id="IPR008928">
    <property type="entry name" value="6-hairpin_glycosidase_sf"/>
</dbReference>
<dbReference type="InterPro" id="IPR018232">
    <property type="entry name" value="Glyco_hydro_37_CS"/>
</dbReference>
<keyword evidence="3 4" id="KW-0326">Glycosidase</keyword>
<name>A0A0D3KNQ5_EMIH1</name>
<dbReference type="OMA" id="RYWDASD"/>
<dbReference type="GO" id="GO:0005993">
    <property type="term" value="P:trehalose catabolic process"/>
    <property type="evidence" value="ECO:0007669"/>
    <property type="project" value="TreeGrafter"/>
</dbReference>
<dbReference type="PaxDb" id="2903-EOD37390"/>
<proteinExistence type="inferred from homology"/>
<dbReference type="eggNOG" id="KOG0602">
    <property type="taxonomic scope" value="Eukaryota"/>
</dbReference>
<sequence>MCRPDPFLSGPILAAVQAASIFPDCKTFVDLSLLVPPAECWRRWEELSQPPSEEQLRRFVASVFSAEPGEGQLEPWWPEDHQPAPALLSRLPAGAVREWASAVNGLWPLLGRRLSAEAARRPDRHTLLELSHGVIVPGGRFREAYYWDSYWVVLGLLAVDMDATARGLVSNLLECVARHGFVPNGLRKYYLNRSQPPLLTQMALPALDAEYGWWMRTGDGRSAVRLEADGALLNRYVVAASAPRPAEPPESWREDEATAAGLPPAAQARAWSELAACAESGWDFSSRFLGGELGGEGGGEGCGKAEEEPLRSLRTAAVLPVELNAILLRNELTLQRLHARLALLLARQAGEAMDEWMWSGETGRWHDVEWEGRGQLQQVSAASFTPLWACQHSAEREAAAVQSLRRSGLVQEGGVATTLWDWPNAWPPLQQMLVEGLAGCEADGAAELAEDLALRWLRSNHRGWARDGVMREKYDATRPGESGGGGEYTPQVGFGWTNGVALWLLERYGDSFARSLTAPASSEKCTAIGDGGSQ</sequence>
<dbReference type="EC" id="3.2.1.28" evidence="4"/>
<evidence type="ECO:0000313" key="5">
    <source>
        <dbReference type="EnsemblProtists" id="EOD37390"/>
    </source>
</evidence>
<dbReference type="GeneID" id="17282660"/>
<dbReference type="PRINTS" id="PR00744">
    <property type="entry name" value="GLHYDRLASE37"/>
</dbReference>
<reference evidence="5" key="2">
    <citation type="submission" date="2024-10" db="UniProtKB">
        <authorList>
            <consortium name="EnsemblProtists"/>
        </authorList>
    </citation>
    <scope>IDENTIFICATION</scope>
</reference>
<dbReference type="InterPro" id="IPR012341">
    <property type="entry name" value="6hp_glycosidase-like_sf"/>
</dbReference>
<evidence type="ECO:0000256" key="3">
    <source>
        <dbReference type="ARBA" id="ARBA00023295"/>
    </source>
</evidence>
<keyword evidence="6" id="KW-1185">Reference proteome</keyword>
<dbReference type="EnsemblProtists" id="EOD37390">
    <property type="protein sequence ID" value="EOD37390"/>
    <property type="gene ID" value="EMIHUDRAFT_225554"/>
</dbReference>
<dbReference type="KEGG" id="ehx:EMIHUDRAFT_225554"/>
<dbReference type="PROSITE" id="PS00927">
    <property type="entry name" value="TREHALASE_1"/>
    <property type="match status" value="1"/>
</dbReference>
<dbReference type="InterPro" id="IPR001661">
    <property type="entry name" value="Glyco_hydro_37"/>
</dbReference>
<protein>
    <recommendedName>
        <fullName evidence="4">Trehalase</fullName>
        <ecNumber evidence="4">3.2.1.28</ecNumber>
    </recommendedName>
    <alternativeName>
        <fullName evidence="4">Alpha-trehalose glucohydrolase</fullName>
    </alternativeName>
</protein>
<dbReference type="STRING" id="2903.R1FEC4"/>
<comment type="catalytic activity">
    <reaction evidence="4">
        <text>alpha,alpha-trehalose + H2O = alpha-D-glucose + beta-D-glucose</text>
        <dbReference type="Rhea" id="RHEA:32675"/>
        <dbReference type="ChEBI" id="CHEBI:15377"/>
        <dbReference type="ChEBI" id="CHEBI:15903"/>
        <dbReference type="ChEBI" id="CHEBI:16551"/>
        <dbReference type="ChEBI" id="CHEBI:17925"/>
        <dbReference type="EC" id="3.2.1.28"/>
    </reaction>
</comment>
<evidence type="ECO:0000256" key="2">
    <source>
        <dbReference type="ARBA" id="ARBA00022801"/>
    </source>
</evidence>
<comment type="similarity">
    <text evidence="1 4">Belongs to the glycosyl hydrolase 37 family.</text>
</comment>
<reference evidence="6" key="1">
    <citation type="journal article" date="2013" name="Nature">
        <title>Pan genome of the phytoplankton Emiliania underpins its global distribution.</title>
        <authorList>
            <person name="Read B.A."/>
            <person name="Kegel J."/>
            <person name="Klute M.J."/>
            <person name="Kuo A."/>
            <person name="Lefebvre S.C."/>
            <person name="Maumus F."/>
            <person name="Mayer C."/>
            <person name="Miller J."/>
            <person name="Monier A."/>
            <person name="Salamov A."/>
            <person name="Young J."/>
            <person name="Aguilar M."/>
            <person name="Claverie J.M."/>
            <person name="Frickenhaus S."/>
            <person name="Gonzalez K."/>
            <person name="Herman E.K."/>
            <person name="Lin Y.C."/>
            <person name="Napier J."/>
            <person name="Ogata H."/>
            <person name="Sarno A.F."/>
            <person name="Shmutz J."/>
            <person name="Schroeder D."/>
            <person name="de Vargas C."/>
            <person name="Verret F."/>
            <person name="von Dassow P."/>
            <person name="Valentin K."/>
            <person name="Van de Peer Y."/>
            <person name="Wheeler G."/>
            <person name="Dacks J.B."/>
            <person name="Delwiche C.F."/>
            <person name="Dyhrman S.T."/>
            <person name="Glockner G."/>
            <person name="John U."/>
            <person name="Richards T."/>
            <person name="Worden A.Z."/>
            <person name="Zhang X."/>
            <person name="Grigoriev I.V."/>
            <person name="Allen A.E."/>
            <person name="Bidle K."/>
            <person name="Borodovsky M."/>
            <person name="Bowler C."/>
            <person name="Brownlee C."/>
            <person name="Cock J.M."/>
            <person name="Elias M."/>
            <person name="Gladyshev V.N."/>
            <person name="Groth M."/>
            <person name="Guda C."/>
            <person name="Hadaegh A."/>
            <person name="Iglesias-Rodriguez M.D."/>
            <person name="Jenkins J."/>
            <person name="Jones B.M."/>
            <person name="Lawson T."/>
            <person name="Leese F."/>
            <person name="Lindquist E."/>
            <person name="Lobanov A."/>
            <person name="Lomsadze A."/>
            <person name="Malik S.B."/>
            <person name="Marsh M.E."/>
            <person name="Mackinder L."/>
            <person name="Mock T."/>
            <person name="Mueller-Roeber B."/>
            <person name="Pagarete A."/>
            <person name="Parker M."/>
            <person name="Probert I."/>
            <person name="Quesneville H."/>
            <person name="Raines C."/>
            <person name="Rensing S.A."/>
            <person name="Riano-Pachon D.M."/>
            <person name="Richier S."/>
            <person name="Rokitta S."/>
            <person name="Shiraiwa Y."/>
            <person name="Soanes D.M."/>
            <person name="van der Giezen M."/>
            <person name="Wahlund T.M."/>
            <person name="Williams B."/>
            <person name="Wilson W."/>
            <person name="Wolfe G."/>
            <person name="Wurch L.L."/>
        </authorList>
    </citation>
    <scope>NUCLEOTIDE SEQUENCE</scope>
</reference>
<dbReference type="PANTHER" id="PTHR23403">
    <property type="entry name" value="TREHALASE"/>
    <property type="match status" value="1"/>
</dbReference>
<organism evidence="5 6">
    <name type="scientific">Emiliania huxleyi (strain CCMP1516)</name>
    <dbReference type="NCBI Taxonomy" id="280463"/>
    <lineage>
        <taxon>Eukaryota</taxon>
        <taxon>Haptista</taxon>
        <taxon>Haptophyta</taxon>
        <taxon>Prymnesiophyceae</taxon>
        <taxon>Isochrysidales</taxon>
        <taxon>Noelaerhabdaceae</taxon>
        <taxon>Emiliania</taxon>
    </lineage>
</organism>
<dbReference type="HOGENOM" id="CLU_006451_4_0_1"/>
<dbReference type="SUPFAM" id="SSF48208">
    <property type="entry name" value="Six-hairpin glycosidases"/>
    <property type="match status" value="1"/>
</dbReference>
<dbReference type="GO" id="GO:0004555">
    <property type="term" value="F:alpha,alpha-trehalase activity"/>
    <property type="evidence" value="ECO:0007669"/>
    <property type="project" value="UniProtKB-EC"/>
</dbReference>
<keyword evidence="2 4" id="KW-0378">Hydrolase</keyword>
<dbReference type="AlphaFoldDB" id="A0A0D3KNQ5"/>
<accession>A0A0D3KNQ5</accession>